<organism evidence="3 4">
    <name type="scientific">Holothuria leucospilota</name>
    <name type="common">Black long sea cucumber</name>
    <name type="synonym">Mertensiothuria leucospilota</name>
    <dbReference type="NCBI Taxonomy" id="206669"/>
    <lineage>
        <taxon>Eukaryota</taxon>
        <taxon>Metazoa</taxon>
        <taxon>Echinodermata</taxon>
        <taxon>Eleutherozoa</taxon>
        <taxon>Echinozoa</taxon>
        <taxon>Holothuroidea</taxon>
        <taxon>Aspidochirotacea</taxon>
        <taxon>Aspidochirotida</taxon>
        <taxon>Holothuriidae</taxon>
        <taxon>Holothuria</taxon>
    </lineage>
</organism>
<dbReference type="PANTHER" id="PTHR23312">
    <property type="entry name" value="ARMC5 ARMADILLO REPEAT-CONTAINING -RELATED"/>
    <property type="match status" value="1"/>
</dbReference>
<dbReference type="PROSITE" id="PS50097">
    <property type="entry name" value="BTB"/>
    <property type="match status" value="1"/>
</dbReference>
<dbReference type="InterPro" id="IPR016024">
    <property type="entry name" value="ARM-type_fold"/>
</dbReference>
<dbReference type="AlphaFoldDB" id="A0A9Q1CF13"/>
<feature type="compositionally biased region" description="Polar residues" evidence="1">
    <location>
        <begin position="590"/>
        <end position="605"/>
    </location>
</feature>
<dbReference type="GO" id="GO:0009653">
    <property type="term" value="P:anatomical structure morphogenesis"/>
    <property type="evidence" value="ECO:0007669"/>
    <property type="project" value="TreeGrafter"/>
</dbReference>
<accession>A0A9Q1CF13</accession>
<dbReference type="InterPro" id="IPR011333">
    <property type="entry name" value="SKP1/BTB/POZ_sf"/>
</dbReference>
<evidence type="ECO:0000256" key="1">
    <source>
        <dbReference type="SAM" id="MobiDB-lite"/>
    </source>
</evidence>
<dbReference type="PANTHER" id="PTHR23312:SF8">
    <property type="entry name" value="ARMADILLO REPEAT-CONTAINING PROTEIN 5"/>
    <property type="match status" value="1"/>
</dbReference>
<feature type="compositionally biased region" description="Acidic residues" evidence="1">
    <location>
        <begin position="624"/>
        <end position="637"/>
    </location>
</feature>
<feature type="region of interest" description="Disordered" evidence="1">
    <location>
        <begin position="590"/>
        <end position="637"/>
    </location>
</feature>
<dbReference type="SUPFAM" id="SSF54695">
    <property type="entry name" value="POZ domain"/>
    <property type="match status" value="1"/>
</dbReference>
<dbReference type="InterPro" id="IPR000210">
    <property type="entry name" value="BTB/POZ_dom"/>
</dbReference>
<dbReference type="Pfam" id="PF24768">
    <property type="entry name" value="ARM_ARMC5"/>
    <property type="match status" value="1"/>
</dbReference>
<feature type="region of interest" description="Disordered" evidence="1">
    <location>
        <begin position="268"/>
        <end position="317"/>
    </location>
</feature>
<dbReference type="Pfam" id="PF00651">
    <property type="entry name" value="BTB"/>
    <property type="match status" value="1"/>
</dbReference>
<dbReference type="OrthoDB" id="6086604at2759"/>
<dbReference type="InterPro" id="IPR055445">
    <property type="entry name" value="ARM_ARMC5"/>
</dbReference>
<comment type="caution">
    <text evidence="3">The sequence shown here is derived from an EMBL/GenBank/DDBJ whole genome shotgun (WGS) entry which is preliminary data.</text>
</comment>
<feature type="compositionally biased region" description="Low complexity" evidence="1">
    <location>
        <begin position="474"/>
        <end position="492"/>
    </location>
</feature>
<dbReference type="SMART" id="SM00225">
    <property type="entry name" value="BTB"/>
    <property type="match status" value="1"/>
</dbReference>
<dbReference type="SUPFAM" id="SSF48371">
    <property type="entry name" value="ARM repeat"/>
    <property type="match status" value="1"/>
</dbReference>
<feature type="region of interest" description="Disordered" evidence="1">
    <location>
        <begin position="410"/>
        <end position="462"/>
    </location>
</feature>
<evidence type="ECO:0000259" key="2">
    <source>
        <dbReference type="PROSITE" id="PS50097"/>
    </source>
</evidence>
<gene>
    <name evidence="3" type="ORF">HOLleu_11524</name>
</gene>
<dbReference type="Proteomes" id="UP001152320">
    <property type="component" value="Chromosome 4"/>
</dbReference>
<feature type="region of interest" description="Disordered" evidence="1">
    <location>
        <begin position="474"/>
        <end position="503"/>
    </location>
</feature>
<dbReference type="GO" id="GO:0005829">
    <property type="term" value="C:cytosol"/>
    <property type="evidence" value="ECO:0007669"/>
    <property type="project" value="TreeGrafter"/>
</dbReference>
<dbReference type="Gene3D" id="1.25.10.10">
    <property type="entry name" value="Leucine-rich Repeat Variant"/>
    <property type="match status" value="1"/>
</dbReference>
<dbReference type="CDD" id="cd18186">
    <property type="entry name" value="BTB_POZ_ZBTB_KLHL-like"/>
    <property type="match status" value="1"/>
</dbReference>
<name>A0A9Q1CF13_HOLLE</name>
<evidence type="ECO:0000313" key="4">
    <source>
        <dbReference type="Proteomes" id="UP001152320"/>
    </source>
</evidence>
<feature type="domain" description="BTB" evidence="2">
    <location>
        <begin position="789"/>
        <end position="849"/>
    </location>
</feature>
<evidence type="ECO:0000313" key="3">
    <source>
        <dbReference type="EMBL" id="KAJ8044141.1"/>
    </source>
</evidence>
<proteinExistence type="predicted"/>
<dbReference type="InterPro" id="IPR011989">
    <property type="entry name" value="ARM-like"/>
</dbReference>
<dbReference type="Gene3D" id="3.30.710.10">
    <property type="entry name" value="Potassium Channel Kv1.1, Chain A"/>
    <property type="match status" value="1"/>
</dbReference>
<keyword evidence="4" id="KW-1185">Reference proteome</keyword>
<reference evidence="3" key="1">
    <citation type="submission" date="2021-10" db="EMBL/GenBank/DDBJ databases">
        <title>Tropical sea cucumber genome reveals ecological adaptation and Cuvierian tubules defense mechanism.</title>
        <authorList>
            <person name="Chen T."/>
        </authorList>
    </citation>
    <scope>NUCLEOTIDE SEQUENCE</scope>
    <source>
        <strain evidence="3">Nanhai2018</strain>
        <tissue evidence="3">Muscle</tissue>
    </source>
</reference>
<dbReference type="EMBL" id="JAIZAY010000004">
    <property type="protein sequence ID" value="KAJ8044141.1"/>
    <property type="molecule type" value="Genomic_DNA"/>
</dbReference>
<feature type="compositionally biased region" description="Low complexity" evidence="1">
    <location>
        <begin position="437"/>
        <end position="450"/>
    </location>
</feature>
<feature type="compositionally biased region" description="Acidic residues" evidence="1">
    <location>
        <begin position="411"/>
        <end position="422"/>
    </location>
</feature>
<sequence length="962" mass="107344">MNDHNLTAVSVETLAEMTHPYLFNHLKKPSWRALWDTVGSQSADSMPSILKLMKTAKQSISDQALVLLNNLMNCKEVRLAVGRCGEIPEFVKLCEDASHSNFLPYLQCFALCCKESVNRAKVRQSDGLDVLLKVLKNSEGMQERHVALAGLVQFYHDNLALKYLCTKGLIKSITTYLGEYLHYLQGDMKVCKEHFSRPYYEVPAQCSDSRDETVHSLSKSATPVKKSSTDGNEKFVGVSHSTFLGKMASSAKPATSLQIAIPSGGTFQKFSSSCHPSKTDSDTDKETLSSDPAHGHLSPKVTIDESPTERSSATFEEDSRICDEYSQYVGQNAAVYSPPRVDWSSVFACREQQGYRGLSPQSDLSSRSNSMERDIPGYQYSLDWSMSPRSDASWAMAGEDPEVFQYSPVVSDEEDAKEDETDETARSPQTTPERPSKVSSSSGDLGSAHGFDINQSPSSSKKFALEASSPSIPIYSPAKHSRSPSVDSSYDSEALEDFSDEDQSKPEGYALHLLSKCSYIDDTLEFLAVFEVIDVLLKLVLYVPQFQQRSTRILNRILGNRLTFEQLVKEGIPRYLKTSWRNVKSMSCHFSSEENPVDPSTSLRKTSSEARGRSGKREKRLRTDDEEDRSEDQENDPEIEASWCPFMDKLASVCESRFGLGVLAHGVTSPNLSQRLAVLDAVFILCRSQSGLHYLLIDSGALDLIIYFLRRRDLSDSITANIINGLQNVSCTLKINRPEGDRLHACQLNMKQRKLSNFDPGQDIGQVERKASATTSTSLCEYELSEKCKDVRLVLSEKNFLHASREFLCQRSEYFSLLLQGSYKESRETEVSIPNISRCTLERILHYLYGCQLHQCSILNDIDLESGMELLAASGRFLLPELQRTVAESSLQNQVTADNVATVCIFASIHGCQCLWSYCIRFMLVNDQVGLSSFQKLSESSVAKGSFSKMKSIIKDALKLVP</sequence>
<feature type="compositionally biased region" description="Basic and acidic residues" evidence="1">
    <location>
        <begin position="277"/>
        <end position="288"/>
    </location>
</feature>
<protein>
    <submittedName>
        <fullName evidence="3">Rho-related BTB domain-containing protein 1</fullName>
    </submittedName>
</protein>